<dbReference type="EC" id="1.13.11.24" evidence="6"/>
<dbReference type="Pfam" id="PF05726">
    <property type="entry name" value="Pirin_C"/>
    <property type="match status" value="1"/>
</dbReference>
<dbReference type="PANTHER" id="PTHR13903">
    <property type="entry name" value="PIRIN-RELATED"/>
    <property type="match status" value="1"/>
</dbReference>
<feature type="binding site" evidence="2">
    <location>
        <position position="78"/>
    </location>
    <ligand>
        <name>Fe cation</name>
        <dbReference type="ChEBI" id="CHEBI:24875"/>
    </ligand>
</feature>
<dbReference type="EMBL" id="JRUE01000147">
    <property type="protein sequence ID" value="KXZ69389.1"/>
    <property type="molecule type" value="Genomic_DNA"/>
</dbReference>
<dbReference type="SUPFAM" id="SSF51182">
    <property type="entry name" value="RmlC-like cupins"/>
    <property type="match status" value="1"/>
</dbReference>
<dbReference type="Pfam" id="PF02678">
    <property type="entry name" value="Pirin"/>
    <property type="match status" value="1"/>
</dbReference>
<dbReference type="Gene3D" id="2.60.120.10">
    <property type="entry name" value="Jelly Rolls"/>
    <property type="match status" value="2"/>
</dbReference>
<evidence type="ECO:0000259" key="4">
    <source>
        <dbReference type="Pfam" id="PF02678"/>
    </source>
</evidence>
<dbReference type="CDD" id="cd02909">
    <property type="entry name" value="cupin_pirin_N"/>
    <property type="match status" value="1"/>
</dbReference>
<dbReference type="PATRIC" id="fig|52133.18.peg.1604"/>
<feature type="domain" description="Pirin N-terminal" evidence="4">
    <location>
        <begin position="40"/>
        <end position="138"/>
    </location>
</feature>
<evidence type="ECO:0000256" key="1">
    <source>
        <dbReference type="ARBA" id="ARBA00008416"/>
    </source>
</evidence>
<dbReference type="InterPro" id="IPR012093">
    <property type="entry name" value="Pirin"/>
</dbReference>
<keyword evidence="6" id="KW-0223">Dioxygenase</keyword>
<accession>A0A150HSQ6</accession>
<feature type="binding site" evidence="2">
    <location>
        <position position="122"/>
    </location>
    <ligand>
        <name>Fe cation</name>
        <dbReference type="ChEBI" id="CHEBI:24875"/>
    </ligand>
</feature>
<feature type="domain" description="Pirin C-terminal" evidence="5">
    <location>
        <begin position="190"/>
        <end position="286"/>
    </location>
</feature>
<dbReference type="Proteomes" id="UP000075680">
    <property type="component" value="Unassembled WGS sequence"/>
</dbReference>
<dbReference type="RefSeq" id="WP_061518673.1">
    <property type="nucleotide sequence ID" value="NZ_JRUE01000147.1"/>
</dbReference>
<sequence length="315" mass="35362">MSNNNDYDISDSKDCETYINQFIQDFKIRSAEIGKGTVIKRALPSRNKRLVGAWCFLDHAGPVSFPAGDGLDVGPHPHIGLQTFTWMIEGTMMHTDSLGSKQLIRPKQVNLMTAGHGISHTEVAPDTETKMHAAQLWIALPDDKRNMNPKFEHYPELPVVSKDQVEFTVLVGDFLETVSPVQVHSPLVGVDLTAQANTKTRIPLNPKFEYAFMALEGIARVNGHELDADNMVVLETGLTEIEVELTQGHRLLLIGGEPFESPILLWWNFVGRTMEDLQQAREDWINHDARFGEIPDYQGKRLEAPVLPEQMRASK</sequence>
<dbReference type="InterPro" id="IPR008778">
    <property type="entry name" value="Pirin_C_dom"/>
</dbReference>
<evidence type="ECO:0000313" key="7">
    <source>
        <dbReference type="Proteomes" id="UP000075680"/>
    </source>
</evidence>
<evidence type="ECO:0000259" key="5">
    <source>
        <dbReference type="Pfam" id="PF05726"/>
    </source>
</evidence>
<evidence type="ECO:0000256" key="2">
    <source>
        <dbReference type="PIRSR" id="PIRSR006232-1"/>
    </source>
</evidence>
<gene>
    <name evidence="6" type="primary">yhhW_3</name>
    <name evidence="6" type="ORF">AVENLUH5627_01543</name>
</gene>
<dbReference type="PANTHER" id="PTHR13903:SF8">
    <property type="entry name" value="PIRIN"/>
    <property type="match status" value="1"/>
</dbReference>
<keyword evidence="2" id="KW-0479">Metal-binding</keyword>
<dbReference type="GO" id="GO:0008127">
    <property type="term" value="F:quercetin 2,3-dioxygenase activity"/>
    <property type="evidence" value="ECO:0007669"/>
    <property type="project" value="UniProtKB-EC"/>
</dbReference>
<feature type="binding site" evidence="2">
    <location>
        <position position="120"/>
    </location>
    <ligand>
        <name>Fe cation</name>
        <dbReference type="ChEBI" id="CHEBI:24875"/>
    </ligand>
</feature>
<protein>
    <submittedName>
        <fullName evidence="6">Quercetin 2,3-dioxygenase</fullName>
        <ecNumber evidence="6">1.13.11.24</ecNumber>
    </submittedName>
</protein>
<comment type="similarity">
    <text evidence="1 3">Belongs to the pirin family.</text>
</comment>
<reference evidence="6 7" key="1">
    <citation type="journal article" date="2016" name="Sci. Rep.">
        <title>Genomic and phenotypic characterization of the species Acinetobacter venetianus.</title>
        <authorList>
            <person name="Fondi M."/>
            <person name="Maida I."/>
            <person name="Perrin E."/>
            <person name="Orlandini V."/>
            <person name="La Torre L."/>
            <person name="Bosi E."/>
            <person name="Negroni A."/>
            <person name="Zanaroli G."/>
            <person name="Fava F."/>
            <person name="Decorosi F."/>
            <person name="Giovannetti L."/>
            <person name="Viti C."/>
            <person name="Vaneechoutte M."/>
            <person name="Dijkshoorn L."/>
            <person name="Fani R."/>
        </authorList>
    </citation>
    <scope>NUCLEOTIDE SEQUENCE [LARGE SCALE GENOMIC DNA]</scope>
    <source>
        <strain evidence="6 7">LUH5627</strain>
    </source>
</reference>
<proteinExistence type="inferred from homology"/>
<comment type="caution">
    <text evidence="6">The sequence shown here is derived from an EMBL/GenBank/DDBJ whole genome shotgun (WGS) entry which is preliminary data.</text>
</comment>
<evidence type="ECO:0000313" key="6">
    <source>
        <dbReference type="EMBL" id="KXZ69389.1"/>
    </source>
</evidence>
<dbReference type="AlphaFoldDB" id="A0A150HSQ6"/>
<comment type="cofactor">
    <cofactor evidence="2">
        <name>Fe cation</name>
        <dbReference type="ChEBI" id="CHEBI:24875"/>
    </cofactor>
    <text evidence="2">Binds 1 Fe cation per subunit.</text>
</comment>
<dbReference type="GO" id="GO:0046872">
    <property type="term" value="F:metal ion binding"/>
    <property type="evidence" value="ECO:0007669"/>
    <property type="project" value="UniProtKB-KW"/>
</dbReference>
<dbReference type="InterPro" id="IPR003829">
    <property type="entry name" value="Pirin_N_dom"/>
</dbReference>
<dbReference type="PIRSF" id="PIRSF006232">
    <property type="entry name" value="Pirin"/>
    <property type="match status" value="1"/>
</dbReference>
<keyword evidence="6" id="KW-0560">Oxidoreductase</keyword>
<dbReference type="CDD" id="cd02247">
    <property type="entry name" value="cupin_pirin_C"/>
    <property type="match status" value="1"/>
</dbReference>
<organism evidence="6 7">
    <name type="scientific">Acinetobacter venetianus</name>
    <dbReference type="NCBI Taxonomy" id="52133"/>
    <lineage>
        <taxon>Bacteria</taxon>
        <taxon>Pseudomonadati</taxon>
        <taxon>Pseudomonadota</taxon>
        <taxon>Gammaproteobacteria</taxon>
        <taxon>Moraxellales</taxon>
        <taxon>Moraxellaceae</taxon>
        <taxon>Acinetobacter</taxon>
    </lineage>
</organism>
<evidence type="ECO:0000256" key="3">
    <source>
        <dbReference type="RuleBase" id="RU003457"/>
    </source>
</evidence>
<keyword evidence="2" id="KW-0408">Iron</keyword>
<name>A0A150HSQ6_9GAMM</name>
<feature type="binding site" evidence="2">
    <location>
        <position position="76"/>
    </location>
    <ligand>
        <name>Fe cation</name>
        <dbReference type="ChEBI" id="CHEBI:24875"/>
    </ligand>
</feature>
<dbReference type="InterPro" id="IPR014710">
    <property type="entry name" value="RmlC-like_jellyroll"/>
</dbReference>
<dbReference type="InterPro" id="IPR011051">
    <property type="entry name" value="RmlC_Cupin_sf"/>
</dbReference>